<keyword evidence="2" id="KW-1185">Reference proteome</keyword>
<sequence>MLNRQLRPKAQAAEIKRISLKTGRKLPAGL</sequence>
<name>G6YEW0_9HYPH</name>
<evidence type="ECO:0000313" key="2">
    <source>
        <dbReference type="Proteomes" id="UP000002949"/>
    </source>
</evidence>
<accession>G6YEW0</accession>
<proteinExistence type="predicted"/>
<dbReference type="AlphaFoldDB" id="G6YEW0"/>
<dbReference type="Proteomes" id="UP000002949">
    <property type="component" value="Unassembled WGS sequence"/>
</dbReference>
<dbReference type="EMBL" id="AGSN01000147">
    <property type="protein sequence ID" value="EHH09770.1"/>
    <property type="molecule type" value="Genomic_DNA"/>
</dbReference>
<organism evidence="1 2">
    <name type="scientific">Mesorhizobium amorphae CCNWGS0123</name>
    <dbReference type="NCBI Taxonomy" id="1082933"/>
    <lineage>
        <taxon>Bacteria</taxon>
        <taxon>Pseudomonadati</taxon>
        <taxon>Pseudomonadota</taxon>
        <taxon>Alphaproteobacteria</taxon>
        <taxon>Hyphomicrobiales</taxon>
        <taxon>Phyllobacteriaceae</taxon>
        <taxon>Mesorhizobium</taxon>
    </lineage>
</organism>
<gene>
    <name evidence="1" type="ORF">MEA186_22526</name>
</gene>
<protein>
    <submittedName>
        <fullName evidence="1">Uncharacterized protein</fullName>
    </submittedName>
</protein>
<evidence type="ECO:0000313" key="1">
    <source>
        <dbReference type="EMBL" id="EHH09770.1"/>
    </source>
</evidence>
<reference evidence="1 2" key="1">
    <citation type="journal article" date="2012" name="J. Bacteriol.">
        <title>Draft Genome Sequence of Plant Growth-Promoting Rhizobium Mesorhizobium amorphae, Isolated from Zinc-Lead Mine Tailings.</title>
        <authorList>
            <person name="Hao X."/>
            <person name="Lin Y."/>
            <person name="Johnstone L."/>
            <person name="Baltrus D.A."/>
            <person name="Miller S.J."/>
            <person name="Wei G."/>
            <person name="Rensing C."/>
        </authorList>
    </citation>
    <scope>NUCLEOTIDE SEQUENCE [LARGE SCALE GENOMIC DNA]</scope>
    <source>
        <strain evidence="1 2">CCNWGS0123</strain>
    </source>
</reference>